<dbReference type="Proteomes" id="UP001629230">
    <property type="component" value="Unassembled WGS sequence"/>
</dbReference>
<dbReference type="SUPFAM" id="SSF55785">
    <property type="entry name" value="PYP-like sensor domain (PAS domain)"/>
    <property type="match status" value="1"/>
</dbReference>
<organism evidence="2 3">
    <name type="scientific">Paraburkholderia dipogonis</name>
    <dbReference type="NCBI Taxonomy" id="1211383"/>
    <lineage>
        <taxon>Bacteria</taxon>
        <taxon>Pseudomonadati</taxon>
        <taxon>Pseudomonadota</taxon>
        <taxon>Betaproteobacteria</taxon>
        <taxon>Burkholderiales</taxon>
        <taxon>Burkholderiaceae</taxon>
        <taxon>Paraburkholderia</taxon>
    </lineage>
</organism>
<dbReference type="InterPro" id="IPR029016">
    <property type="entry name" value="GAF-like_dom_sf"/>
</dbReference>
<dbReference type="InterPro" id="IPR003018">
    <property type="entry name" value="GAF"/>
</dbReference>
<dbReference type="Gene3D" id="3.30.450.40">
    <property type="match status" value="1"/>
</dbReference>
<dbReference type="CDD" id="cd00130">
    <property type="entry name" value="PAS"/>
    <property type="match status" value="1"/>
</dbReference>
<name>A0ABW9AYT6_9BURK</name>
<dbReference type="PANTHER" id="PTHR43102">
    <property type="entry name" value="SLR1143 PROTEIN"/>
    <property type="match status" value="1"/>
</dbReference>
<dbReference type="RefSeq" id="WP_408179934.1">
    <property type="nucleotide sequence ID" value="NZ_JAQQEZ010000026.1"/>
</dbReference>
<dbReference type="InterPro" id="IPR035965">
    <property type="entry name" value="PAS-like_dom_sf"/>
</dbReference>
<dbReference type="SUPFAM" id="SSF55781">
    <property type="entry name" value="GAF domain-like"/>
    <property type="match status" value="1"/>
</dbReference>
<reference evidence="2 3" key="1">
    <citation type="journal article" date="2024" name="Chem. Sci.">
        <title>Discovery of megapolipeptins by genome mining of a Burkholderiales bacteria collection.</title>
        <authorList>
            <person name="Paulo B.S."/>
            <person name="Recchia M.J.J."/>
            <person name="Lee S."/>
            <person name="Fergusson C.H."/>
            <person name="Romanowski S.B."/>
            <person name="Hernandez A."/>
            <person name="Krull N."/>
            <person name="Liu D.Y."/>
            <person name="Cavanagh H."/>
            <person name="Bos A."/>
            <person name="Gray C.A."/>
            <person name="Murphy B.T."/>
            <person name="Linington R.G."/>
            <person name="Eustaquio A.S."/>
        </authorList>
    </citation>
    <scope>NUCLEOTIDE SEQUENCE [LARGE SCALE GENOMIC DNA]</scope>
    <source>
        <strain evidence="2 3">RL17-350-BIC-A</strain>
    </source>
</reference>
<evidence type="ECO:0000313" key="2">
    <source>
        <dbReference type="EMBL" id="MFM0005165.1"/>
    </source>
</evidence>
<proteinExistence type="predicted"/>
<dbReference type="Pfam" id="PF01590">
    <property type="entry name" value="GAF"/>
    <property type="match status" value="1"/>
</dbReference>
<dbReference type="Gene3D" id="3.30.450.20">
    <property type="entry name" value="PAS domain"/>
    <property type="match status" value="1"/>
</dbReference>
<protein>
    <submittedName>
        <fullName evidence="2">GAF domain-containing protein</fullName>
    </submittedName>
</protein>
<dbReference type="EMBL" id="JAQQEZ010000026">
    <property type="protein sequence ID" value="MFM0005165.1"/>
    <property type="molecule type" value="Genomic_DNA"/>
</dbReference>
<sequence length="316" mass="35480">MKDEFSMDAERQPQPATANLLRESNHDQYFERMTSIAARALNLPISVIFLDNLGQPQVMGASGCNRDVLSHVETYYCRTLQCEEPFVVRDALFDPKLAQGPLAAGGPGIRFFAGMALRLPCGKPIGMLCVMHTMPRRFTRQQRQMLVDLGQMIEHEVGVRQLDSPDRLQVLQAIDWLQAQHALYVEMFYRTPVAIAHIGRDWEWRHMNDACVKFFAHSRAPLTKTNILDLLDSSDRTSLEQVVQALNRGRGVEVLALDVTFRLRNKQSKPARVQVALKQAAPIRDGGWLFVIHDTQAEQREKTARSAGGGVASGST</sequence>
<dbReference type="InterPro" id="IPR000014">
    <property type="entry name" value="PAS"/>
</dbReference>
<gene>
    <name evidence="2" type="ORF">PQR57_29700</name>
</gene>
<accession>A0ABW9AYT6</accession>
<comment type="caution">
    <text evidence="2">The sequence shown here is derived from an EMBL/GenBank/DDBJ whole genome shotgun (WGS) entry which is preliminary data.</text>
</comment>
<evidence type="ECO:0000313" key="3">
    <source>
        <dbReference type="Proteomes" id="UP001629230"/>
    </source>
</evidence>
<keyword evidence="3" id="KW-1185">Reference proteome</keyword>
<dbReference type="PANTHER" id="PTHR43102:SF2">
    <property type="entry name" value="GAF DOMAIN-CONTAINING PROTEIN"/>
    <property type="match status" value="1"/>
</dbReference>
<feature type="domain" description="GAF" evidence="1">
    <location>
        <begin position="27"/>
        <end position="155"/>
    </location>
</feature>
<evidence type="ECO:0000259" key="1">
    <source>
        <dbReference type="Pfam" id="PF01590"/>
    </source>
</evidence>